<dbReference type="PANTHER" id="PTHR48022:SF72">
    <property type="entry name" value="MAJOR FACILITATOR SUPERFAMILY (MFS) PROFILE DOMAIN-CONTAINING PROTEIN-RELATED"/>
    <property type="match status" value="1"/>
</dbReference>
<dbReference type="Pfam" id="PF00083">
    <property type="entry name" value="Sugar_tr"/>
    <property type="match status" value="1"/>
</dbReference>
<dbReference type="PANTHER" id="PTHR48022">
    <property type="entry name" value="PLASTIDIC GLUCOSE TRANSPORTER 4"/>
    <property type="match status" value="1"/>
</dbReference>
<dbReference type="GO" id="GO:0016020">
    <property type="term" value="C:membrane"/>
    <property type="evidence" value="ECO:0007669"/>
    <property type="project" value="UniProtKB-SubCell"/>
</dbReference>
<dbReference type="InterPro" id="IPR003663">
    <property type="entry name" value="Sugar/inositol_transpt"/>
</dbReference>
<evidence type="ECO:0000256" key="4">
    <source>
        <dbReference type="ARBA" id="ARBA00022692"/>
    </source>
</evidence>
<dbReference type="PRINTS" id="PR00171">
    <property type="entry name" value="SUGRTRNSPORT"/>
</dbReference>
<proteinExistence type="inferred from homology"/>
<dbReference type="FunFam" id="1.20.1250.20:FF:001021">
    <property type="entry name" value="MFS sugar transporter, putative (AFU_orthologue AFUA_5G06720)"/>
    <property type="match status" value="1"/>
</dbReference>
<dbReference type="InterPro" id="IPR020846">
    <property type="entry name" value="MFS_dom"/>
</dbReference>
<evidence type="ECO:0000313" key="10">
    <source>
        <dbReference type="Proteomes" id="UP001043456"/>
    </source>
</evidence>
<feature type="transmembrane region" description="Helical" evidence="7">
    <location>
        <begin position="353"/>
        <end position="371"/>
    </location>
</feature>
<evidence type="ECO:0000313" key="9">
    <source>
        <dbReference type="EMBL" id="GIJ85560.1"/>
    </source>
</evidence>
<dbReference type="GO" id="GO:0005351">
    <property type="term" value="F:carbohydrate:proton symporter activity"/>
    <property type="evidence" value="ECO:0007669"/>
    <property type="project" value="TreeGrafter"/>
</dbReference>
<dbReference type="Proteomes" id="UP001043456">
    <property type="component" value="Unassembled WGS sequence"/>
</dbReference>
<dbReference type="OrthoDB" id="6612291at2759"/>
<feature type="transmembrane region" description="Helical" evidence="7">
    <location>
        <begin position="319"/>
        <end position="341"/>
    </location>
</feature>
<keyword evidence="10" id="KW-1185">Reference proteome</keyword>
<organism evidence="9 10">
    <name type="scientific">Aspergillus pseudoviridinutans</name>
    <dbReference type="NCBI Taxonomy" id="1517512"/>
    <lineage>
        <taxon>Eukaryota</taxon>
        <taxon>Fungi</taxon>
        <taxon>Dikarya</taxon>
        <taxon>Ascomycota</taxon>
        <taxon>Pezizomycotina</taxon>
        <taxon>Eurotiomycetes</taxon>
        <taxon>Eurotiomycetidae</taxon>
        <taxon>Eurotiales</taxon>
        <taxon>Aspergillaceae</taxon>
        <taxon>Aspergillus</taxon>
        <taxon>Aspergillus subgen. Fumigati</taxon>
    </lineage>
</organism>
<evidence type="ECO:0000256" key="5">
    <source>
        <dbReference type="ARBA" id="ARBA00022989"/>
    </source>
</evidence>
<evidence type="ECO:0000256" key="6">
    <source>
        <dbReference type="ARBA" id="ARBA00023136"/>
    </source>
</evidence>
<gene>
    <name evidence="9" type="ORF">Asppvi_004419</name>
</gene>
<name>A0A9P3BA54_9EURO</name>
<evidence type="ECO:0000256" key="7">
    <source>
        <dbReference type="SAM" id="Phobius"/>
    </source>
</evidence>
<dbReference type="PROSITE" id="PS50850">
    <property type="entry name" value="MFS"/>
    <property type="match status" value="1"/>
</dbReference>
<evidence type="ECO:0000256" key="2">
    <source>
        <dbReference type="ARBA" id="ARBA00010992"/>
    </source>
</evidence>
<feature type="transmembrane region" description="Helical" evidence="7">
    <location>
        <begin position="55"/>
        <end position="77"/>
    </location>
</feature>
<evidence type="ECO:0000256" key="1">
    <source>
        <dbReference type="ARBA" id="ARBA00004141"/>
    </source>
</evidence>
<sequence>MVKIKMFGTGFTLQAAIWVACGMAFILFGYDQGVFSGIVENEDFLDTMHRPGDSLMGIIVSIYNLGCFTGCIVNFVVAEWLGRRRAMWVAMIWIIIGASLQTSAFSVAHLMVGRFVTGIGTGIETSTVPMYQAELCEASKRGKLVCSEPLLVGVGIVISYFFDYGMSFVGGQIAWRLPIACQMIFAFVVIILVFGLPESPRYCYKEERNDEALQILSDVTGLPKDHPKIVAEQEEILEALELETKHGGYQWRNIFKRDEVSTGHRVLLAYGMQFMNQVGGINLVVYEVLANLCRTITNKDRSYFIPTVLNSNVGLSKNLSLIIGGCVQIMFVIGSFFPTFFVDRVGRRAPMMWGSFGLGLCMMMVSILLSFKGKANEHATSSASVAFFFLYMLIFGASVNCIPWVYVPEILPLHARAKGTAVGISSNWIWNFFVVMITPIIINRLQWKAYLIFMCTNFAFVPLVYFCYPETANLTLEEIDYLFTNPEKTAVNISKELHKERKKQGHTRLAHIDARGRSSPVIDDTQEKAAGIRTTGEHVEDV</sequence>
<feature type="transmembrane region" description="Helical" evidence="7">
    <location>
        <begin position="449"/>
        <end position="466"/>
    </location>
</feature>
<dbReference type="InterPro" id="IPR050360">
    <property type="entry name" value="MFS_Sugar_Transporters"/>
</dbReference>
<feature type="transmembrane region" description="Helical" evidence="7">
    <location>
        <begin position="86"/>
        <end position="105"/>
    </location>
</feature>
<dbReference type="InterPro" id="IPR005828">
    <property type="entry name" value="MFS_sugar_transport-like"/>
</dbReference>
<dbReference type="RefSeq" id="XP_043156307.1">
    <property type="nucleotide sequence ID" value="XM_043300372.1"/>
</dbReference>
<dbReference type="GeneID" id="67003031"/>
<dbReference type="InterPro" id="IPR036259">
    <property type="entry name" value="MFS_trans_sf"/>
</dbReference>
<evidence type="ECO:0000259" key="8">
    <source>
        <dbReference type="PROSITE" id="PS50850"/>
    </source>
</evidence>
<dbReference type="Gene3D" id="1.20.1250.20">
    <property type="entry name" value="MFS general substrate transporter like domains"/>
    <property type="match status" value="1"/>
</dbReference>
<feature type="domain" description="Major facilitator superfamily (MFS) profile" evidence="8">
    <location>
        <begin position="17"/>
        <end position="472"/>
    </location>
</feature>
<dbReference type="EMBL" id="BHVY01000003">
    <property type="protein sequence ID" value="GIJ85560.1"/>
    <property type="molecule type" value="Genomic_DNA"/>
</dbReference>
<feature type="transmembrane region" description="Helical" evidence="7">
    <location>
        <begin position="7"/>
        <end position="30"/>
    </location>
</feature>
<keyword evidence="5 7" id="KW-1133">Transmembrane helix</keyword>
<accession>A0A9P3BA54</accession>
<feature type="transmembrane region" description="Helical" evidence="7">
    <location>
        <begin position="174"/>
        <end position="196"/>
    </location>
</feature>
<comment type="similarity">
    <text evidence="2">Belongs to the major facilitator superfamily. Sugar transporter (TC 2.A.1.1) family.</text>
</comment>
<comment type="subcellular location">
    <subcellularLocation>
        <location evidence="1">Membrane</location>
        <topology evidence="1">Multi-pass membrane protein</topology>
    </subcellularLocation>
</comment>
<keyword evidence="3" id="KW-0813">Transport</keyword>
<comment type="caution">
    <text evidence="9">The sequence shown here is derived from an EMBL/GenBank/DDBJ whole genome shotgun (WGS) entry which is preliminary data.</text>
</comment>
<dbReference type="PROSITE" id="PS51257">
    <property type="entry name" value="PROKAR_LIPOPROTEIN"/>
    <property type="match status" value="1"/>
</dbReference>
<dbReference type="PROSITE" id="PS00217">
    <property type="entry name" value="SUGAR_TRANSPORT_2"/>
    <property type="match status" value="1"/>
</dbReference>
<dbReference type="AlphaFoldDB" id="A0A9P3BA54"/>
<keyword evidence="4 7" id="KW-0812">Transmembrane</keyword>
<dbReference type="InterPro" id="IPR005829">
    <property type="entry name" value="Sugar_transporter_CS"/>
</dbReference>
<keyword evidence="6 7" id="KW-0472">Membrane</keyword>
<feature type="transmembrane region" description="Helical" evidence="7">
    <location>
        <begin position="383"/>
        <end position="407"/>
    </location>
</feature>
<dbReference type="SUPFAM" id="SSF103473">
    <property type="entry name" value="MFS general substrate transporter"/>
    <property type="match status" value="1"/>
</dbReference>
<protein>
    <recommendedName>
        <fullName evidence="8">Major facilitator superfamily (MFS) profile domain-containing protein</fullName>
    </recommendedName>
</protein>
<evidence type="ECO:0000256" key="3">
    <source>
        <dbReference type="ARBA" id="ARBA00022448"/>
    </source>
</evidence>
<reference evidence="9 10" key="1">
    <citation type="submission" date="2018-10" db="EMBL/GenBank/DDBJ databases">
        <title>Pan-genome distribution and transcriptional activeness of fungal secondary metabolism genes in Aspergillus section Fumigati.</title>
        <authorList>
            <person name="Takahashi H."/>
            <person name="Umemura M."/>
            <person name="Ninomiya A."/>
            <person name="Kusuya Y."/>
            <person name="Urayama S."/>
            <person name="Shimizu M."/>
            <person name="Watanabe A."/>
            <person name="Kamei K."/>
            <person name="Yaguchi T."/>
            <person name="Hagiwara D."/>
        </authorList>
    </citation>
    <scope>NUCLEOTIDE SEQUENCE [LARGE SCALE GENOMIC DNA]</scope>
    <source>
        <strain evidence="9 10">IFM 55266</strain>
    </source>
</reference>
<feature type="transmembrane region" description="Helical" evidence="7">
    <location>
        <begin position="419"/>
        <end position="442"/>
    </location>
</feature>